<evidence type="ECO:0000256" key="3">
    <source>
        <dbReference type="ARBA" id="ARBA00022559"/>
    </source>
</evidence>
<keyword evidence="4" id="KW-0049">Antioxidant</keyword>
<dbReference type="AlphaFoldDB" id="A0A4Z0LZK9"/>
<comment type="function">
    <text evidence="1">Thiol-specific peroxidase that catalyzes the reduction of hydrogen peroxide and organic hydroperoxides to water and alcohols, respectively. Plays a role in cell protection against oxidative stress by detoxifying peroxides and as sensor of hydrogen peroxide-mediated signaling events.</text>
</comment>
<evidence type="ECO:0000256" key="7">
    <source>
        <dbReference type="ARBA" id="ARBA00023284"/>
    </source>
</evidence>
<evidence type="ECO:0000256" key="10">
    <source>
        <dbReference type="ARBA" id="ARBA00042639"/>
    </source>
</evidence>
<dbReference type="EC" id="1.11.1.24" evidence="2"/>
<dbReference type="SUPFAM" id="SSF52833">
    <property type="entry name" value="Thioredoxin-like"/>
    <property type="match status" value="1"/>
</dbReference>
<dbReference type="Proteomes" id="UP000298050">
    <property type="component" value="Unassembled WGS sequence"/>
</dbReference>
<evidence type="ECO:0000256" key="1">
    <source>
        <dbReference type="ARBA" id="ARBA00003330"/>
    </source>
</evidence>
<proteinExistence type="inferred from homology"/>
<evidence type="ECO:0000259" key="13">
    <source>
        <dbReference type="PROSITE" id="PS51352"/>
    </source>
</evidence>
<evidence type="ECO:0000256" key="4">
    <source>
        <dbReference type="ARBA" id="ARBA00022862"/>
    </source>
</evidence>
<dbReference type="GO" id="GO:0034599">
    <property type="term" value="P:cellular response to oxidative stress"/>
    <property type="evidence" value="ECO:0007669"/>
    <property type="project" value="TreeGrafter"/>
</dbReference>
<keyword evidence="15" id="KW-1185">Reference proteome</keyword>
<evidence type="ECO:0000313" key="15">
    <source>
        <dbReference type="Proteomes" id="UP000298050"/>
    </source>
</evidence>
<keyword evidence="6" id="KW-1015">Disulfide bond</keyword>
<dbReference type="GO" id="GO:0045454">
    <property type="term" value="P:cell redox homeostasis"/>
    <property type="evidence" value="ECO:0007669"/>
    <property type="project" value="TreeGrafter"/>
</dbReference>
<feature type="domain" description="Thioredoxin" evidence="13">
    <location>
        <begin position="20"/>
        <end position="185"/>
    </location>
</feature>
<keyword evidence="12" id="KW-0732">Signal</keyword>
<dbReference type="Gene3D" id="3.40.30.10">
    <property type="entry name" value="Glutaredoxin"/>
    <property type="match status" value="1"/>
</dbReference>
<dbReference type="EMBL" id="SRLE01000009">
    <property type="protein sequence ID" value="TGD72832.1"/>
    <property type="molecule type" value="Genomic_DNA"/>
</dbReference>
<sequence>MRRAALSAVFALSLHAQAALDTGASAPLFTAPAALDGKAFEYSLAAALEQGAVVVYFYPSAYTGGCNVQAHEFSTSMAEFEAAGASVIGVSLDSIERLEDFSADPDYCAGKLAVASDADGAIARSYDLQVREGMDGFKDSRGVEIDHGFAERVTFIVTPDGKVARTIGGVSPADNVRQSLEAVRELGGAADSAQP</sequence>
<dbReference type="InterPro" id="IPR036249">
    <property type="entry name" value="Thioredoxin-like_sf"/>
</dbReference>
<dbReference type="PANTHER" id="PTHR42801:SF4">
    <property type="entry name" value="AHPC_TSA FAMILY PROTEIN"/>
    <property type="match status" value="1"/>
</dbReference>
<keyword evidence="5" id="KW-0560">Oxidoreductase</keyword>
<dbReference type="PANTHER" id="PTHR42801">
    <property type="entry name" value="THIOREDOXIN-DEPENDENT PEROXIDE REDUCTASE"/>
    <property type="match status" value="1"/>
</dbReference>
<dbReference type="InterPro" id="IPR000866">
    <property type="entry name" value="AhpC/TSA"/>
</dbReference>
<dbReference type="CDD" id="cd03017">
    <property type="entry name" value="PRX_BCP"/>
    <property type="match status" value="1"/>
</dbReference>
<name>A0A4Z0LZK9_9GAMM</name>
<dbReference type="InterPro" id="IPR013766">
    <property type="entry name" value="Thioredoxin_domain"/>
</dbReference>
<evidence type="ECO:0000256" key="12">
    <source>
        <dbReference type="SAM" id="SignalP"/>
    </source>
</evidence>
<evidence type="ECO:0000256" key="2">
    <source>
        <dbReference type="ARBA" id="ARBA00013017"/>
    </source>
</evidence>
<organism evidence="14 15">
    <name type="scientific">Mangrovimicrobium sediminis</name>
    <dbReference type="NCBI Taxonomy" id="2562682"/>
    <lineage>
        <taxon>Bacteria</taxon>
        <taxon>Pseudomonadati</taxon>
        <taxon>Pseudomonadota</taxon>
        <taxon>Gammaproteobacteria</taxon>
        <taxon>Cellvibrionales</taxon>
        <taxon>Halieaceae</taxon>
        <taxon>Mangrovimicrobium</taxon>
    </lineage>
</organism>
<evidence type="ECO:0000256" key="8">
    <source>
        <dbReference type="ARBA" id="ARBA00032824"/>
    </source>
</evidence>
<dbReference type="GO" id="GO:0008379">
    <property type="term" value="F:thioredoxin peroxidase activity"/>
    <property type="evidence" value="ECO:0007669"/>
    <property type="project" value="TreeGrafter"/>
</dbReference>
<dbReference type="InterPro" id="IPR050924">
    <property type="entry name" value="Peroxiredoxin_BCP/PrxQ"/>
</dbReference>
<feature type="chain" id="PRO_5021237705" description="thioredoxin-dependent peroxiredoxin" evidence="12">
    <location>
        <begin position="19"/>
        <end position="195"/>
    </location>
</feature>
<comment type="similarity">
    <text evidence="9">Belongs to the peroxiredoxin family. BCP/PrxQ subfamily.</text>
</comment>
<keyword evidence="7" id="KW-0676">Redox-active center</keyword>
<keyword evidence="3" id="KW-0575">Peroxidase</keyword>
<evidence type="ECO:0000256" key="5">
    <source>
        <dbReference type="ARBA" id="ARBA00023002"/>
    </source>
</evidence>
<comment type="catalytic activity">
    <reaction evidence="11">
        <text>a hydroperoxide + [thioredoxin]-dithiol = an alcohol + [thioredoxin]-disulfide + H2O</text>
        <dbReference type="Rhea" id="RHEA:62620"/>
        <dbReference type="Rhea" id="RHEA-COMP:10698"/>
        <dbReference type="Rhea" id="RHEA-COMP:10700"/>
        <dbReference type="ChEBI" id="CHEBI:15377"/>
        <dbReference type="ChEBI" id="CHEBI:29950"/>
        <dbReference type="ChEBI" id="CHEBI:30879"/>
        <dbReference type="ChEBI" id="CHEBI:35924"/>
        <dbReference type="ChEBI" id="CHEBI:50058"/>
        <dbReference type="EC" id="1.11.1.24"/>
    </reaction>
</comment>
<dbReference type="PROSITE" id="PS51352">
    <property type="entry name" value="THIOREDOXIN_2"/>
    <property type="match status" value="1"/>
</dbReference>
<feature type="signal peptide" evidence="12">
    <location>
        <begin position="1"/>
        <end position="18"/>
    </location>
</feature>
<protein>
    <recommendedName>
        <fullName evidence="2">thioredoxin-dependent peroxiredoxin</fullName>
        <ecNumber evidence="2">1.11.1.24</ecNumber>
    </recommendedName>
    <alternativeName>
        <fullName evidence="8">Thioredoxin peroxidase</fullName>
    </alternativeName>
    <alternativeName>
        <fullName evidence="10">Thioredoxin-dependent peroxiredoxin Bcp</fullName>
    </alternativeName>
</protein>
<evidence type="ECO:0000256" key="9">
    <source>
        <dbReference type="ARBA" id="ARBA00038489"/>
    </source>
</evidence>
<evidence type="ECO:0000313" key="14">
    <source>
        <dbReference type="EMBL" id="TGD72832.1"/>
    </source>
</evidence>
<dbReference type="OrthoDB" id="5572803at2"/>
<comment type="caution">
    <text evidence="14">The sequence shown here is derived from an EMBL/GenBank/DDBJ whole genome shotgun (WGS) entry which is preliminary data.</text>
</comment>
<dbReference type="Pfam" id="PF00578">
    <property type="entry name" value="AhpC-TSA"/>
    <property type="match status" value="1"/>
</dbReference>
<evidence type="ECO:0000256" key="11">
    <source>
        <dbReference type="ARBA" id="ARBA00049091"/>
    </source>
</evidence>
<dbReference type="GO" id="GO:0005737">
    <property type="term" value="C:cytoplasm"/>
    <property type="evidence" value="ECO:0007669"/>
    <property type="project" value="TreeGrafter"/>
</dbReference>
<evidence type="ECO:0000256" key="6">
    <source>
        <dbReference type="ARBA" id="ARBA00023157"/>
    </source>
</evidence>
<reference evidence="14 15" key="1">
    <citation type="submission" date="2019-04" db="EMBL/GenBank/DDBJ databases">
        <title>Taxonomy of novel Haliea sp. from mangrove soil of West Coast of India.</title>
        <authorList>
            <person name="Verma A."/>
            <person name="Kumar P."/>
            <person name="Krishnamurthi S."/>
        </authorList>
    </citation>
    <scope>NUCLEOTIDE SEQUENCE [LARGE SCALE GENOMIC DNA]</scope>
    <source>
        <strain evidence="14 15">SAOS-164</strain>
    </source>
</reference>
<gene>
    <name evidence="14" type="ORF">E4634_13605</name>
</gene>
<accession>A0A4Z0LZK9</accession>